<dbReference type="InterPro" id="IPR008586">
    <property type="entry name" value="DUF868_pln"/>
</dbReference>
<dbReference type="AlphaFoldDB" id="A0AAQ3JS06"/>
<organism evidence="2 3">
    <name type="scientific">Canna indica</name>
    <name type="common">Indian-shot</name>
    <dbReference type="NCBI Taxonomy" id="4628"/>
    <lineage>
        <taxon>Eukaryota</taxon>
        <taxon>Viridiplantae</taxon>
        <taxon>Streptophyta</taxon>
        <taxon>Embryophyta</taxon>
        <taxon>Tracheophyta</taxon>
        <taxon>Spermatophyta</taxon>
        <taxon>Magnoliopsida</taxon>
        <taxon>Liliopsida</taxon>
        <taxon>Zingiberales</taxon>
        <taxon>Cannaceae</taxon>
        <taxon>Canna</taxon>
    </lineage>
</organism>
<evidence type="ECO:0000313" key="3">
    <source>
        <dbReference type="Proteomes" id="UP001327560"/>
    </source>
</evidence>
<evidence type="ECO:0000256" key="1">
    <source>
        <dbReference type="SAM" id="MobiDB-lite"/>
    </source>
</evidence>
<accession>A0AAQ3JS06</accession>
<feature type="compositionally biased region" description="Acidic residues" evidence="1">
    <location>
        <begin position="259"/>
        <end position="277"/>
    </location>
</feature>
<dbReference type="PANTHER" id="PTHR31972:SF2">
    <property type="entry name" value="DUF868 FAMILY PROTEIN (DUF868)"/>
    <property type="match status" value="1"/>
</dbReference>
<keyword evidence="3" id="KW-1185">Reference proteome</keyword>
<evidence type="ECO:0008006" key="4">
    <source>
        <dbReference type="Google" id="ProtNLM"/>
    </source>
</evidence>
<dbReference type="PANTHER" id="PTHR31972">
    <property type="entry name" value="EXPRESSED PROTEIN"/>
    <property type="match status" value="1"/>
</dbReference>
<sequence length="305" mass="33589">MEEPSAEEATSNSKTPQSSVISTYRAKIGGLSRNVTVAWGKSQTSHTLCVTVDKPNNVCTVACKVDLKPWPFWGKLKGSKSVDVDSRRVDIFWNLRAAKFSESAEPSEGYFIAVVADAEVVLLVGDLTKKAYRKTKSRRAAEHAALVIKKETVLGKKCFNARTKFDEKEKEEHDIVVVHSISGQKDPEMWISIDGTVSIHVANLKWKFRGNGTVWVEKVPVQVLWDVHDWLFKGHGVGQATFIFKPGVPPPPPPAADAAAEEDEAISTQCVDDDDGDSGGNSLRSSCGGDGFHEFCFFLYAWKTE</sequence>
<feature type="region of interest" description="Disordered" evidence="1">
    <location>
        <begin position="248"/>
        <end position="283"/>
    </location>
</feature>
<dbReference type="Pfam" id="PF05910">
    <property type="entry name" value="DUF868"/>
    <property type="match status" value="1"/>
</dbReference>
<name>A0AAQ3JS06_9LILI</name>
<gene>
    <name evidence="2" type="ORF">Cni_G03960</name>
</gene>
<dbReference type="Proteomes" id="UP001327560">
    <property type="component" value="Chromosome 1"/>
</dbReference>
<dbReference type="EMBL" id="CP136890">
    <property type="protein sequence ID" value="WOK95253.1"/>
    <property type="molecule type" value="Genomic_DNA"/>
</dbReference>
<evidence type="ECO:0000313" key="2">
    <source>
        <dbReference type="EMBL" id="WOK95253.1"/>
    </source>
</evidence>
<reference evidence="2 3" key="1">
    <citation type="submission" date="2023-10" db="EMBL/GenBank/DDBJ databases">
        <title>Chromosome-scale genome assembly provides insights into flower coloration mechanisms of Canna indica.</title>
        <authorList>
            <person name="Li C."/>
        </authorList>
    </citation>
    <scope>NUCLEOTIDE SEQUENCE [LARGE SCALE GENOMIC DNA]</scope>
    <source>
        <tissue evidence="2">Flower</tissue>
    </source>
</reference>
<proteinExistence type="predicted"/>
<protein>
    <recommendedName>
        <fullName evidence="4">DUF868 family protein</fullName>
    </recommendedName>
</protein>